<evidence type="ECO:0000256" key="1">
    <source>
        <dbReference type="SAM" id="MobiDB-lite"/>
    </source>
</evidence>
<dbReference type="eggNOG" id="COG1514">
    <property type="taxonomic scope" value="Bacteria"/>
</dbReference>
<dbReference type="Proteomes" id="UP000008914">
    <property type="component" value="Chromosome"/>
</dbReference>
<evidence type="ECO:0008006" key="4">
    <source>
        <dbReference type="Google" id="ProtNLM"/>
    </source>
</evidence>
<dbReference type="EMBL" id="CP002343">
    <property type="protein sequence ID" value="ADU47861.1"/>
    <property type="molecule type" value="Genomic_DNA"/>
</dbReference>
<dbReference type="HOGENOM" id="CLU_111966_0_0_11"/>
<dbReference type="InterPro" id="IPR009097">
    <property type="entry name" value="Cyclic_Pdiesterase"/>
</dbReference>
<keyword evidence="3" id="KW-1185">Reference proteome</keyword>
<gene>
    <name evidence="2" type="ordered locus">Intca_1345</name>
</gene>
<accession>E6S6B0</accession>
<dbReference type="Gene3D" id="3.90.1140.10">
    <property type="entry name" value="Cyclic phosphodiesterase"/>
    <property type="match status" value="1"/>
</dbReference>
<dbReference type="STRING" id="710696.Intca_1345"/>
<name>E6S6B0_INTC7</name>
<feature type="region of interest" description="Disordered" evidence="1">
    <location>
        <begin position="1"/>
        <end position="20"/>
    </location>
</feature>
<dbReference type="OrthoDB" id="2082235at2"/>
<evidence type="ECO:0000313" key="2">
    <source>
        <dbReference type="EMBL" id="ADU47861.1"/>
    </source>
</evidence>
<protein>
    <recommendedName>
        <fullName evidence="4">2'-5' RNA ligase family protein</fullName>
    </recommendedName>
</protein>
<dbReference type="KEGG" id="ica:Intca_1345"/>
<organism evidence="2 3">
    <name type="scientific">Intrasporangium calvum (strain ATCC 23552 / DSM 43043 / JCM 3097 / NBRC 12989 / NCIMB 10167 / NRRL B-3866 / 7 KIP)</name>
    <dbReference type="NCBI Taxonomy" id="710696"/>
    <lineage>
        <taxon>Bacteria</taxon>
        <taxon>Bacillati</taxon>
        <taxon>Actinomycetota</taxon>
        <taxon>Actinomycetes</taxon>
        <taxon>Micrococcales</taxon>
        <taxon>Intrasporangiaceae</taxon>
        <taxon>Intrasporangium</taxon>
    </lineage>
</organism>
<proteinExistence type="predicted"/>
<dbReference type="SUPFAM" id="SSF55144">
    <property type="entry name" value="LigT-like"/>
    <property type="match status" value="1"/>
</dbReference>
<feature type="compositionally biased region" description="Polar residues" evidence="1">
    <location>
        <begin position="1"/>
        <end position="11"/>
    </location>
</feature>
<dbReference type="AlphaFoldDB" id="E6S6B0"/>
<sequence>MPRSHCASSAPDTRDPRVSRGHTVLQVPVPELEPFVLERYRHYDRDLVSSDPSFVHAHVTALGPFLHPRLVDEGVRTRVARIARATPAFEFRLADLDTFPNGIIHLVPEPEGPFRALTRQLWRAFPQCPPYAAEFPDARPHLTLDALDGRSDAVTMESTRRRLGDLVPAQCRAERLDLAWYAAGGSRVLWSWPLGAGEVSGLRP</sequence>
<reference evidence="2 3" key="1">
    <citation type="journal article" date="2010" name="Stand. Genomic Sci.">
        <title>Complete genome sequence of Intrasporangium calvum type strain (7 KIP).</title>
        <authorList>
            <person name="Del Rio T.G."/>
            <person name="Chertkov O."/>
            <person name="Yasawong M."/>
            <person name="Lucas S."/>
            <person name="Deshpande S."/>
            <person name="Cheng J.F."/>
            <person name="Detter C."/>
            <person name="Tapia R."/>
            <person name="Han C."/>
            <person name="Goodwin L."/>
            <person name="Pitluck S."/>
            <person name="Liolios K."/>
            <person name="Ivanova N."/>
            <person name="Mavromatis K."/>
            <person name="Pati A."/>
            <person name="Chen A."/>
            <person name="Palaniappan K."/>
            <person name="Land M."/>
            <person name="Hauser L."/>
            <person name="Chang Y.J."/>
            <person name="Jeffries C.D."/>
            <person name="Rohde M."/>
            <person name="Pukall R."/>
            <person name="Sikorski J."/>
            <person name="Goker M."/>
            <person name="Woyke T."/>
            <person name="Bristow J."/>
            <person name="Eisen J.A."/>
            <person name="Markowitz V."/>
            <person name="Hugenholtz P."/>
            <person name="Kyrpides N.C."/>
            <person name="Klenk H.P."/>
            <person name="Lapidus A."/>
        </authorList>
    </citation>
    <scope>NUCLEOTIDE SEQUENCE [LARGE SCALE GENOMIC DNA]</scope>
    <source>
        <strain evidence="3">ATCC 23552 / DSM 43043 / JCM 3097 / NBRC 12989 / 7 KIP</strain>
    </source>
</reference>
<dbReference type="Pfam" id="PF13563">
    <property type="entry name" value="2_5_RNA_ligase2"/>
    <property type="match status" value="1"/>
</dbReference>
<evidence type="ECO:0000313" key="3">
    <source>
        <dbReference type="Proteomes" id="UP000008914"/>
    </source>
</evidence>